<keyword evidence="4" id="KW-0862">Zinc</keyword>
<dbReference type="InterPro" id="IPR011011">
    <property type="entry name" value="Znf_FYVE_PHD"/>
</dbReference>
<evidence type="ECO:0000256" key="2">
    <source>
        <dbReference type="ARBA" id="ARBA00022723"/>
    </source>
</evidence>
<gene>
    <name evidence="10" type="ORF">BLS_001313</name>
    <name evidence="9" type="ORF">EG328_006080</name>
</gene>
<feature type="compositionally biased region" description="Low complexity" evidence="7">
    <location>
        <begin position="396"/>
        <end position="408"/>
    </location>
</feature>
<dbReference type="GO" id="GO:0003677">
    <property type="term" value="F:DNA binding"/>
    <property type="evidence" value="ECO:0007669"/>
    <property type="project" value="TreeGrafter"/>
</dbReference>
<dbReference type="PROSITE" id="PS50016">
    <property type="entry name" value="ZF_PHD_2"/>
    <property type="match status" value="1"/>
</dbReference>
<dbReference type="EMBL" id="WNWS01000321">
    <property type="protein sequence ID" value="KAE9970769.1"/>
    <property type="molecule type" value="Genomic_DNA"/>
</dbReference>
<dbReference type="InterPro" id="IPR019787">
    <property type="entry name" value="Znf_PHD-finger"/>
</dbReference>
<dbReference type="GO" id="GO:0045814">
    <property type="term" value="P:negative regulation of gene expression, epigenetic"/>
    <property type="evidence" value="ECO:0007669"/>
    <property type="project" value="TreeGrafter"/>
</dbReference>
<feature type="compositionally biased region" description="Low complexity" evidence="7">
    <location>
        <begin position="155"/>
        <end position="174"/>
    </location>
</feature>
<dbReference type="SMART" id="SM00249">
    <property type="entry name" value="PHD"/>
    <property type="match status" value="1"/>
</dbReference>
<dbReference type="PROSITE" id="PS01359">
    <property type="entry name" value="ZF_PHD_1"/>
    <property type="match status" value="1"/>
</dbReference>
<evidence type="ECO:0000313" key="10">
    <source>
        <dbReference type="EMBL" id="KAE9977526.1"/>
    </source>
</evidence>
<keyword evidence="5" id="KW-0539">Nucleus</keyword>
<dbReference type="InterPro" id="IPR019786">
    <property type="entry name" value="Zinc_finger_PHD-type_CS"/>
</dbReference>
<feature type="region of interest" description="Disordered" evidence="7">
    <location>
        <begin position="1"/>
        <end position="87"/>
    </location>
</feature>
<feature type="compositionally biased region" description="Basic and acidic residues" evidence="7">
    <location>
        <begin position="202"/>
        <end position="220"/>
    </location>
</feature>
<proteinExistence type="predicted"/>
<feature type="region of interest" description="Disordered" evidence="7">
    <location>
        <begin position="126"/>
        <end position="253"/>
    </location>
</feature>
<evidence type="ECO:0000256" key="7">
    <source>
        <dbReference type="SAM" id="MobiDB-lite"/>
    </source>
</evidence>
<dbReference type="CDD" id="cd15502">
    <property type="entry name" value="PHD_Phf1p_Phf2p_like"/>
    <property type="match status" value="1"/>
</dbReference>
<feature type="compositionally biased region" description="Polar residues" evidence="7">
    <location>
        <begin position="27"/>
        <end position="38"/>
    </location>
</feature>
<dbReference type="GO" id="GO:0003682">
    <property type="term" value="F:chromatin binding"/>
    <property type="evidence" value="ECO:0007669"/>
    <property type="project" value="TreeGrafter"/>
</dbReference>
<dbReference type="InterPro" id="IPR001965">
    <property type="entry name" value="Znf_PHD"/>
</dbReference>
<reference evidence="9 11" key="1">
    <citation type="submission" date="2018-12" db="EMBL/GenBank/DDBJ databases">
        <title>Venturia inaequalis Genome Resource.</title>
        <authorList>
            <person name="Lichtner F.J."/>
        </authorList>
    </citation>
    <scope>NUCLEOTIDE SEQUENCE [LARGE SCALE GENOMIC DNA]</scope>
    <source>
        <strain evidence="9 11">120213</strain>
        <strain evidence="10">Bline_iso_100314</strain>
    </source>
</reference>
<feature type="compositionally biased region" description="Low complexity" evidence="7">
    <location>
        <begin position="1"/>
        <end position="15"/>
    </location>
</feature>
<evidence type="ECO:0000259" key="8">
    <source>
        <dbReference type="PROSITE" id="PS50016"/>
    </source>
</evidence>
<evidence type="ECO:0000256" key="4">
    <source>
        <dbReference type="ARBA" id="ARBA00022833"/>
    </source>
</evidence>
<protein>
    <recommendedName>
        <fullName evidence="8">PHD-type domain-containing protein</fullName>
    </recommendedName>
</protein>
<dbReference type="GO" id="GO:0005634">
    <property type="term" value="C:nucleus"/>
    <property type="evidence" value="ECO:0007669"/>
    <property type="project" value="UniProtKB-SubCell"/>
</dbReference>
<name>A0A8H3UID4_VENIN</name>
<dbReference type="Proteomes" id="UP000433883">
    <property type="component" value="Unassembled WGS sequence"/>
</dbReference>
<accession>A0A8H3UID4</accession>
<feature type="compositionally biased region" description="Low complexity" evidence="7">
    <location>
        <begin position="39"/>
        <end position="55"/>
    </location>
</feature>
<comment type="caution">
    <text evidence="9">The sequence shown here is derived from an EMBL/GenBank/DDBJ whole genome shotgun (WGS) entry which is preliminary data.</text>
</comment>
<evidence type="ECO:0000256" key="5">
    <source>
        <dbReference type="ARBA" id="ARBA00023242"/>
    </source>
</evidence>
<dbReference type="Gene3D" id="3.30.40.10">
    <property type="entry name" value="Zinc/RING finger domain, C3HC4 (zinc finger)"/>
    <property type="match status" value="1"/>
</dbReference>
<evidence type="ECO:0000313" key="9">
    <source>
        <dbReference type="EMBL" id="KAE9970769.1"/>
    </source>
</evidence>
<feature type="compositionally biased region" description="Basic residues" evidence="7">
    <location>
        <begin position="181"/>
        <end position="201"/>
    </location>
</feature>
<dbReference type="PANTHER" id="PTHR12628:SF10">
    <property type="entry name" value="HOMEOBOX DOMAIN-CONTAINING PROTEIN"/>
    <property type="match status" value="1"/>
</dbReference>
<dbReference type="Pfam" id="PF00628">
    <property type="entry name" value="PHD"/>
    <property type="match status" value="1"/>
</dbReference>
<dbReference type="PANTHER" id="PTHR12628">
    <property type="entry name" value="POLYCOMB-LIKE TRANSCRIPTION FACTOR"/>
    <property type="match status" value="1"/>
</dbReference>
<dbReference type="SUPFAM" id="SSF57903">
    <property type="entry name" value="FYVE/PHD zinc finger"/>
    <property type="match status" value="1"/>
</dbReference>
<sequence length="551" mass="57951">MSLENAGDANNGNNDSLDPSFALGASDNDTTSFFHQQFNPTAPNNNINPTNNGPPSHQYPVVAAPQSFSAAPIPTNPSLAPQAQQGPTGFSAQTAAILARAKQNIANHAGSASYEAAREQLMKGMVTSDQLPVPASGTAPKRGRGGRGRGGRTGGAARSPTGGDGSTPGSTSAPASERGRGKVGRPRGRGRGGGRGGKRKRSESLELSDVHSTPEPETDFKSNQGDDDDDASDVSESYTPLPAKTKSGRAVNKPTQYVPVIPEAKPEGKKRRPYRRNIEAAVCKMCNRGTSPSTNQIVFCDGCGTPYHQYCHDPPIETDVVEITDKEWFCSICVKSKESAEVPNEEGLVTGDGLSADEKRARLSTLPQSRLLDLLIQASSIHPDLALFPASTSMKTEAAPTAPEETTTSGGALDIDGEADANAEPYDGYDTDPPAHYPKAGNGVARTLPPESDHLEWLVDDDTEVFSHETNYLSPSGTTNGIENGVGGVGAGDPEINVGGGCGSESSSTETQKLMDKELMRSPHLGKMNGLPFDHEAAIRKAAEAYRKQTS</sequence>
<dbReference type="GO" id="GO:0008270">
    <property type="term" value="F:zinc ion binding"/>
    <property type="evidence" value="ECO:0007669"/>
    <property type="project" value="UniProtKB-KW"/>
</dbReference>
<dbReference type="EMBL" id="WNWQ01000129">
    <property type="protein sequence ID" value="KAE9977526.1"/>
    <property type="molecule type" value="Genomic_DNA"/>
</dbReference>
<keyword evidence="3 6" id="KW-0863">Zinc-finger</keyword>
<dbReference type="InterPro" id="IPR013083">
    <property type="entry name" value="Znf_RING/FYVE/PHD"/>
</dbReference>
<dbReference type="Proteomes" id="UP000447873">
    <property type="component" value="Unassembled WGS sequence"/>
</dbReference>
<evidence type="ECO:0000256" key="1">
    <source>
        <dbReference type="ARBA" id="ARBA00004123"/>
    </source>
</evidence>
<keyword evidence="2" id="KW-0479">Metal-binding</keyword>
<feature type="compositionally biased region" description="Basic residues" evidence="7">
    <location>
        <begin position="141"/>
        <end position="150"/>
    </location>
</feature>
<feature type="domain" description="PHD-type" evidence="8">
    <location>
        <begin position="280"/>
        <end position="336"/>
    </location>
</feature>
<feature type="compositionally biased region" description="Polar residues" evidence="7">
    <location>
        <begin position="76"/>
        <end position="87"/>
    </location>
</feature>
<evidence type="ECO:0000256" key="3">
    <source>
        <dbReference type="ARBA" id="ARBA00022771"/>
    </source>
</evidence>
<organism evidence="9 11">
    <name type="scientific">Venturia inaequalis</name>
    <name type="common">Apple scab fungus</name>
    <dbReference type="NCBI Taxonomy" id="5025"/>
    <lineage>
        <taxon>Eukaryota</taxon>
        <taxon>Fungi</taxon>
        <taxon>Dikarya</taxon>
        <taxon>Ascomycota</taxon>
        <taxon>Pezizomycotina</taxon>
        <taxon>Dothideomycetes</taxon>
        <taxon>Pleosporomycetidae</taxon>
        <taxon>Venturiales</taxon>
        <taxon>Venturiaceae</taxon>
        <taxon>Venturia</taxon>
    </lineage>
</organism>
<evidence type="ECO:0000256" key="6">
    <source>
        <dbReference type="PROSITE-ProRule" id="PRU00146"/>
    </source>
</evidence>
<feature type="region of interest" description="Disordered" evidence="7">
    <location>
        <begin position="395"/>
        <end position="449"/>
    </location>
</feature>
<dbReference type="AlphaFoldDB" id="A0A8H3UID4"/>
<comment type="subcellular location">
    <subcellularLocation>
        <location evidence="1">Nucleus</location>
    </subcellularLocation>
</comment>
<evidence type="ECO:0000313" key="11">
    <source>
        <dbReference type="Proteomes" id="UP000447873"/>
    </source>
</evidence>